<dbReference type="Proteomes" id="UP000003959">
    <property type="component" value="Unassembled WGS sequence"/>
</dbReference>
<dbReference type="EMBL" id="GL890956">
    <property type="protein sequence ID" value="EGJ30273.1"/>
    <property type="molecule type" value="Genomic_DNA"/>
</dbReference>
<sequence length="129" mass="14195">MIITNVNISQKSQEILRKAAAEKRMSVEDMASEILSDAAPSRGGLPHSLLHQDNEAIQNKLSGIATIGEVKSDAAPSRGGFPHSLLHQDKEYPILPLANKQPYAYYADPEEPAIPLEDWDMEKSSEEVL</sequence>
<dbReference type="RefSeq" id="WP_008188151.1">
    <property type="nucleotide sequence ID" value="NZ_GL890956.1"/>
</dbReference>
<dbReference type="OrthoDB" id="467608at2"/>
<dbReference type="AlphaFoldDB" id="F4XYY2"/>
<keyword evidence="2" id="KW-1185">Reference proteome</keyword>
<gene>
    <name evidence="1" type="ORF">LYNGBM3L_53110</name>
</gene>
<reference evidence="2" key="1">
    <citation type="journal article" date="2011" name="Proc. Natl. Acad. Sci. U.S.A.">
        <title>Genomic insights into the physiology and ecology of the marine filamentous cyanobacterium Lyngbya majuscula.</title>
        <authorList>
            <person name="Jones A.C."/>
            <person name="Monroe E.A."/>
            <person name="Podell S."/>
            <person name="Hess W.R."/>
            <person name="Klages S."/>
            <person name="Esquenazi E."/>
            <person name="Niessen S."/>
            <person name="Hoover H."/>
            <person name="Rothmann M."/>
            <person name="Lasken R.S."/>
            <person name="Yates J.R.III."/>
            <person name="Reinhardt R."/>
            <person name="Kube M."/>
            <person name="Burkart M.D."/>
            <person name="Allen E.E."/>
            <person name="Dorrestein P.C."/>
            <person name="Gerwick W.H."/>
            <person name="Gerwick L."/>
        </authorList>
    </citation>
    <scope>NUCLEOTIDE SEQUENCE [LARGE SCALE GENOMIC DNA]</scope>
    <source>
        <strain evidence="2">3L</strain>
    </source>
</reference>
<dbReference type="HOGENOM" id="CLU_1946393_0_0_3"/>
<evidence type="ECO:0000313" key="1">
    <source>
        <dbReference type="EMBL" id="EGJ30273.1"/>
    </source>
</evidence>
<organism evidence="1 2">
    <name type="scientific">Moorena producens 3L</name>
    <dbReference type="NCBI Taxonomy" id="489825"/>
    <lineage>
        <taxon>Bacteria</taxon>
        <taxon>Bacillati</taxon>
        <taxon>Cyanobacteriota</taxon>
        <taxon>Cyanophyceae</taxon>
        <taxon>Coleofasciculales</taxon>
        <taxon>Coleofasciculaceae</taxon>
        <taxon>Moorena</taxon>
    </lineage>
</organism>
<evidence type="ECO:0000313" key="2">
    <source>
        <dbReference type="Proteomes" id="UP000003959"/>
    </source>
</evidence>
<proteinExistence type="predicted"/>
<protein>
    <submittedName>
        <fullName evidence="1">Uncharacterized protein</fullName>
    </submittedName>
</protein>
<name>F4XYY2_9CYAN</name>
<accession>F4XYY2</accession>